<accession>A0A3L6L362</accession>
<gene>
    <name evidence="2" type="ORF">DPX39_080007600</name>
</gene>
<dbReference type="EMBL" id="QSBY01000008">
    <property type="protein sequence ID" value="RHW71074.1"/>
    <property type="molecule type" value="Genomic_DNA"/>
</dbReference>
<evidence type="ECO:0000313" key="2">
    <source>
        <dbReference type="EMBL" id="RHW71074.1"/>
    </source>
</evidence>
<comment type="caution">
    <text evidence="2">The sequence shown here is derived from an EMBL/GenBank/DDBJ whole genome shotgun (WGS) entry which is preliminary data.</text>
</comment>
<feature type="region of interest" description="Disordered" evidence="1">
    <location>
        <begin position="456"/>
        <end position="488"/>
    </location>
</feature>
<name>A0A3L6L362_9TRYP</name>
<feature type="compositionally biased region" description="Basic and acidic residues" evidence="1">
    <location>
        <begin position="594"/>
        <end position="611"/>
    </location>
</feature>
<dbReference type="Proteomes" id="UP000266743">
    <property type="component" value="Chromosome 8"/>
</dbReference>
<feature type="region of interest" description="Disordered" evidence="1">
    <location>
        <begin position="594"/>
        <end position="638"/>
    </location>
</feature>
<protein>
    <submittedName>
        <fullName evidence="2">Uncharacterized protein</fullName>
    </submittedName>
</protein>
<proteinExistence type="predicted"/>
<reference evidence="2 3" key="1">
    <citation type="submission" date="2018-09" db="EMBL/GenBank/DDBJ databases">
        <title>whole genome sequence of T. equiperdum IVM-t1 strain.</title>
        <authorList>
            <person name="Suganuma K."/>
        </authorList>
    </citation>
    <scope>NUCLEOTIDE SEQUENCE [LARGE SCALE GENOMIC DNA]</scope>
    <source>
        <strain evidence="2 3">IVM-t1</strain>
    </source>
</reference>
<evidence type="ECO:0000313" key="3">
    <source>
        <dbReference type="Proteomes" id="UP000266743"/>
    </source>
</evidence>
<evidence type="ECO:0000256" key="1">
    <source>
        <dbReference type="SAM" id="MobiDB-lite"/>
    </source>
</evidence>
<sequence>MTGTTENHDEQHPLTCFETISQIPTQMGGSTRHTASTDSEDGGSPLIYFAQPNVKDGVKRLMDIAVEFNGLLTDSSEKLLRLRRSLNSTLEILNTSMKGLKEMRRPSGCLPSMVVAGATESGKSTVADFLLRCATCSFSDDSPMTKNDDSPAVNICGTVSSPYTSMSLQECSFRKGSCACSTTNISDTNAAQNSRARAASTKPCRVSVDPRTERSCMASPRILYSPGRCTIPSAASSFRVVPRDPEIGAPQCQTPSVLPSLWTQERALRRFEYPEDDSKSGTLSRVVNFSHLSSSRGRRQREGDTLSTYQAPTPVRVSTIRPGAYDVTIQERICALQKSPRKSLIRDKPSPQRRCTLPMCPSKSWCSSEKLYASSIHSSQSGVSRSSPWLLKELASEVVWSERGAMSSYQLPDLLLGDGLLYTVPCEVIGTQHMVESVGNLFSPFTQRIDDDNSSEMLSSSFSSSRAVSKHETHPARENQWQSMEGSSKESESQKIRQLIADMTFFVITFTDAVLMREAGASINDVQLIQRPPPMASSIPELIELFQENMMKLFGVAVSSWQVIPYSGTVSHATHSVLSALYNDKLRRLSLAAAEEKQETPARNSQNRERVPSLSPSALTESDAGVGGGGVSRSNDRSCEEESARTAVEAYCRVVFGANYGNRKEQLPPQQLEQLVLYDAVNSMWNKSGAQQLLRAVRVFEKNTELSVFTRVAVSLVIWCHQLRTVLVRARKSATRRSRSIRMNLTKVQNLDNVVREALGGFKEIPAPRVVVRDFETVVQRKFKSVTVAFWGKVLDLLDEAYEDMNDDHLTKRRPVVRRCPLPSGPSDVSLAVRKRLLTEFRDLHRHFISLDYRKQIQQLRAIIAEQAMRIRNVAAAKTKETVGARLEGADAVVLELVAETRRETIGGFAATKVSATAEDMRHHIPYVEDNARELKVIMERELTLRLSRFNTEIINYLMQELSEAIPDIAQVCGAQRDVMDLKLVQLFALLKMHECSDRINWNALDSKREQLANCSLLNMQPLGSLEPFVTGLRTSVVEDQIMLMLVGEGFFGTDEVKCGGRTLSYLDKCENRICALQRRDLRLAMNLSCGRPLQSHFQNDDLLYTPAKPEDLISSLGCWTDNITNVPHDEATSVSTAISEVTSFSDGSCDAPGNESAKQNRLESDCRWSSTHPSLNPLWFILAVWQQTLSSMTFRPWFQLDGVNHATLLSSVGTLFTSSCEGLRAQLRGEVRHLEDALRVEHREKSRVESRILKALRRLSTNAVTVANDFTRLRKGVFVSDEACKVRESSFSDPAKYV</sequence>
<feature type="compositionally biased region" description="Low complexity" evidence="1">
    <location>
        <begin position="456"/>
        <end position="467"/>
    </location>
</feature>
<organism evidence="2 3">
    <name type="scientific">Trypanosoma brucei equiperdum</name>
    <dbReference type="NCBI Taxonomy" id="630700"/>
    <lineage>
        <taxon>Eukaryota</taxon>
        <taxon>Discoba</taxon>
        <taxon>Euglenozoa</taxon>
        <taxon>Kinetoplastea</taxon>
        <taxon>Metakinetoplastina</taxon>
        <taxon>Trypanosomatida</taxon>
        <taxon>Trypanosomatidae</taxon>
        <taxon>Trypanosoma</taxon>
    </lineage>
</organism>